<accession>A0ABY2WVJ2</accession>
<feature type="transmembrane region" description="Helical" evidence="7">
    <location>
        <begin position="355"/>
        <end position="383"/>
    </location>
</feature>
<feature type="transmembrane region" description="Helical" evidence="7">
    <location>
        <begin position="48"/>
        <end position="71"/>
    </location>
</feature>
<keyword evidence="10" id="KW-1185">Reference proteome</keyword>
<comment type="similarity">
    <text evidence="7">Belongs to the TRAP transporter large permease family.</text>
</comment>
<evidence type="ECO:0000259" key="8">
    <source>
        <dbReference type="Pfam" id="PF06808"/>
    </source>
</evidence>
<evidence type="ECO:0000256" key="6">
    <source>
        <dbReference type="ARBA" id="ARBA00023136"/>
    </source>
</evidence>
<sequence length="420" mass="45150">MMYAILLLVMVLALLALRQNIIVVLLASAAYVHLVWGDGYLEYLAEDIWISLDNALLLAIPMFLLAGSIMTRGSIAQRLIDLAISVTRPIPGGLAVATILSCAIFAAISGSSPVTLLAVGTILYPALLENGYSKRFALGALTSGGTLGIIIPPSIPLILYGIVNEKSIADLFLAGIIPGIMIAAVLAGYSYWTNRNMPSEPFDLAEFRTALKRGGWSALLPVILLGGIYSGYFSATEAAAVALVYALFVEIVIHRELRPIDFYHTAVETAKLLGMLFPIVAVALSLKTILTIEEIPDQLATWITTITTNKIAFLLAVNLLLLVVGCLFDVISAILILGPLLLVPAMAYGIDPIHFGVIMVINLEIGFLTPPLGLNLIVAMTAFRENFLEICRAVLPFIALILAVLMVVTFVPDTALFFIR</sequence>
<comment type="function">
    <text evidence="7">Part of the tripartite ATP-independent periplasmic (TRAP) transport system.</text>
</comment>
<keyword evidence="4 7" id="KW-0812">Transmembrane</keyword>
<dbReference type="EMBL" id="VCPD01000006">
    <property type="protein sequence ID" value="TMV05731.1"/>
    <property type="molecule type" value="Genomic_DNA"/>
</dbReference>
<feature type="transmembrane region" description="Helical" evidence="7">
    <location>
        <begin position="92"/>
        <end position="124"/>
    </location>
</feature>
<feature type="transmembrane region" description="Helical" evidence="7">
    <location>
        <begin position="272"/>
        <end position="292"/>
    </location>
</feature>
<keyword evidence="5 7" id="KW-1133">Transmembrane helix</keyword>
<feature type="transmembrane region" description="Helical" evidence="7">
    <location>
        <begin position="395"/>
        <end position="419"/>
    </location>
</feature>
<reference evidence="9 10" key="1">
    <citation type="submission" date="2019-05" db="EMBL/GenBank/DDBJ databases">
        <title>Ruegeria sp. nov., isolated from tidal flat.</title>
        <authorList>
            <person name="Kim W."/>
        </authorList>
    </citation>
    <scope>NUCLEOTIDE SEQUENCE [LARGE SCALE GENOMIC DNA]</scope>
    <source>
        <strain evidence="9 10">CAU 1488</strain>
    </source>
</reference>
<evidence type="ECO:0000256" key="5">
    <source>
        <dbReference type="ARBA" id="ARBA00022989"/>
    </source>
</evidence>
<dbReference type="InterPro" id="IPR010656">
    <property type="entry name" value="DctM"/>
</dbReference>
<evidence type="ECO:0000256" key="1">
    <source>
        <dbReference type="ARBA" id="ARBA00004429"/>
    </source>
</evidence>
<dbReference type="Pfam" id="PF06808">
    <property type="entry name" value="DctM"/>
    <property type="match status" value="1"/>
</dbReference>
<evidence type="ECO:0000256" key="3">
    <source>
        <dbReference type="ARBA" id="ARBA00022519"/>
    </source>
</evidence>
<feature type="transmembrane region" description="Helical" evidence="7">
    <location>
        <begin position="218"/>
        <end position="251"/>
    </location>
</feature>
<evidence type="ECO:0000256" key="2">
    <source>
        <dbReference type="ARBA" id="ARBA00022475"/>
    </source>
</evidence>
<name>A0ABY2WVJ2_9RHOB</name>
<keyword evidence="3 7" id="KW-0997">Cell inner membrane</keyword>
<dbReference type="NCBIfam" id="TIGR00786">
    <property type="entry name" value="dctM"/>
    <property type="match status" value="1"/>
</dbReference>
<keyword evidence="7" id="KW-0813">Transport</keyword>
<feature type="domain" description="TRAP C4-dicarboxylate transport system permease DctM subunit" evidence="8">
    <location>
        <begin position="8"/>
        <end position="413"/>
    </location>
</feature>
<evidence type="ECO:0000313" key="10">
    <source>
        <dbReference type="Proteomes" id="UP001193035"/>
    </source>
</evidence>
<gene>
    <name evidence="9" type="ORF">FGK63_16880</name>
</gene>
<evidence type="ECO:0000256" key="7">
    <source>
        <dbReference type="RuleBase" id="RU369079"/>
    </source>
</evidence>
<comment type="subunit">
    <text evidence="7">The complex comprises the extracytoplasmic solute receptor protein and the two transmembrane proteins.</text>
</comment>
<comment type="subcellular location">
    <subcellularLocation>
        <location evidence="1 7">Cell inner membrane</location>
        <topology evidence="1 7">Multi-pass membrane protein</topology>
    </subcellularLocation>
</comment>
<keyword evidence="2" id="KW-1003">Cell membrane</keyword>
<evidence type="ECO:0000313" key="9">
    <source>
        <dbReference type="EMBL" id="TMV05731.1"/>
    </source>
</evidence>
<proteinExistence type="inferred from homology"/>
<comment type="caution">
    <text evidence="9">The sequence shown here is derived from an EMBL/GenBank/DDBJ whole genome shotgun (WGS) entry which is preliminary data.</text>
</comment>
<dbReference type="PANTHER" id="PTHR33362:SF5">
    <property type="entry name" value="C4-DICARBOXYLATE TRAP TRANSPORTER LARGE PERMEASE PROTEIN DCTM"/>
    <property type="match status" value="1"/>
</dbReference>
<dbReference type="PIRSF" id="PIRSF006066">
    <property type="entry name" value="HI0050"/>
    <property type="match status" value="1"/>
</dbReference>
<evidence type="ECO:0000256" key="4">
    <source>
        <dbReference type="ARBA" id="ARBA00022692"/>
    </source>
</evidence>
<dbReference type="InterPro" id="IPR004681">
    <property type="entry name" value="TRAP_DctM"/>
</dbReference>
<protein>
    <recommendedName>
        <fullName evidence="7">TRAP transporter large permease protein</fullName>
    </recommendedName>
</protein>
<feature type="transmembrane region" description="Helical" evidence="7">
    <location>
        <begin position="312"/>
        <end position="343"/>
    </location>
</feature>
<organism evidence="9 10">
    <name type="scientific">Ruegeria sediminis</name>
    <dbReference type="NCBI Taxonomy" id="2583820"/>
    <lineage>
        <taxon>Bacteria</taxon>
        <taxon>Pseudomonadati</taxon>
        <taxon>Pseudomonadota</taxon>
        <taxon>Alphaproteobacteria</taxon>
        <taxon>Rhodobacterales</taxon>
        <taxon>Roseobacteraceae</taxon>
        <taxon>Ruegeria</taxon>
    </lineage>
</organism>
<dbReference type="PANTHER" id="PTHR33362">
    <property type="entry name" value="SIALIC ACID TRAP TRANSPORTER PERMEASE PROTEIN SIAT-RELATED"/>
    <property type="match status" value="1"/>
</dbReference>
<keyword evidence="6 7" id="KW-0472">Membrane</keyword>
<comment type="caution">
    <text evidence="7">Lacks conserved residue(s) required for the propagation of feature annotation.</text>
</comment>
<feature type="transmembrane region" description="Helical" evidence="7">
    <location>
        <begin position="171"/>
        <end position="192"/>
    </location>
</feature>
<feature type="transmembrane region" description="Helical" evidence="7">
    <location>
        <begin position="136"/>
        <end position="159"/>
    </location>
</feature>
<dbReference type="Proteomes" id="UP001193035">
    <property type="component" value="Unassembled WGS sequence"/>
</dbReference>